<comment type="subcellular location">
    <subcellularLocation>
        <location evidence="1">Membrane</location>
        <topology evidence="1">Multi-pass membrane protein</topology>
    </subcellularLocation>
</comment>
<evidence type="ECO:0000313" key="10">
    <source>
        <dbReference type="Proteomes" id="UP001596472"/>
    </source>
</evidence>
<feature type="transmembrane region" description="Helical" evidence="8">
    <location>
        <begin position="248"/>
        <end position="271"/>
    </location>
</feature>
<evidence type="ECO:0000256" key="4">
    <source>
        <dbReference type="ARBA" id="ARBA00022847"/>
    </source>
</evidence>
<dbReference type="InterPro" id="IPR018107">
    <property type="entry name" value="Na-dicarboxylate_symporter_CS"/>
</dbReference>
<keyword evidence="10" id="KW-1185">Reference proteome</keyword>
<keyword evidence="5 8" id="KW-1133">Transmembrane helix</keyword>
<dbReference type="SUPFAM" id="SSF118215">
    <property type="entry name" value="Proton glutamate symport protein"/>
    <property type="match status" value="1"/>
</dbReference>
<evidence type="ECO:0000256" key="6">
    <source>
        <dbReference type="ARBA" id="ARBA00023136"/>
    </source>
</evidence>
<dbReference type="InterPro" id="IPR001991">
    <property type="entry name" value="Na-dicarboxylate_symporter"/>
</dbReference>
<evidence type="ECO:0000256" key="2">
    <source>
        <dbReference type="ARBA" id="ARBA00022448"/>
    </source>
</evidence>
<feature type="transmembrane region" description="Helical" evidence="8">
    <location>
        <begin position="89"/>
        <end position="110"/>
    </location>
</feature>
<dbReference type="RefSeq" id="WP_379715762.1">
    <property type="nucleotide sequence ID" value="NZ_JBHTBS010000014.1"/>
</dbReference>
<dbReference type="EMBL" id="JBHTBS010000014">
    <property type="protein sequence ID" value="MFC7339268.1"/>
    <property type="molecule type" value="Genomic_DNA"/>
</dbReference>
<reference evidence="10" key="1">
    <citation type="journal article" date="2019" name="Int. J. Syst. Evol. Microbiol.">
        <title>The Global Catalogue of Microorganisms (GCM) 10K type strain sequencing project: providing services to taxonomists for standard genome sequencing and annotation.</title>
        <authorList>
            <consortium name="The Broad Institute Genomics Platform"/>
            <consortium name="The Broad Institute Genome Sequencing Center for Infectious Disease"/>
            <person name="Wu L."/>
            <person name="Ma J."/>
        </authorList>
    </citation>
    <scope>NUCLEOTIDE SEQUENCE [LARGE SCALE GENOMIC DNA]</scope>
    <source>
        <strain evidence="10">CGMCC 4.1467</strain>
    </source>
</reference>
<evidence type="ECO:0000256" key="8">
    <source>
        <dbReference type="SAM" id="Phobius"/>
    </source>
</evidence>
<organism evidence="9 10">
    <name type="scientific">Haloferula chungangensis</name>
    <dbReference type="NCBI Taxonomy" id="1048331"/>
    <lineage>
        <taxon>Bacteria</taxon>
        <taxon>Pseudomonadati</taxon>
        <taxon>Verrucomicrobiota</taxon>
        <taxon>Verrucomicrobiia</taxon>
        <taxon>Verrucomicrobiales</taxon>
        <taxon>Verrucomicrobiaceae</taxon>
        <taxon>Haloferula</taxon>
    </lineage>
</organism>
<proteinExistence type="predicted"/>
<evidence type="ECO:0000256" key="5">
    <source>
        <dbReference type="ARBA" id="ARBA00022989"/>
    </source>
</evidence>
<dbReference type="PROSITE" id="PS00714">
    <property type="entry name" value="NA_DICARBOXYL_SYMP_2"/>
    <property type="match status" value="1"/>
</dbReference>
<dbReference type="Proteomes" id="UP001596472">
    <property type="component" value="Unassembled WGS sequence"/>
</dbReference>
<dbReference type="Gene3D" id="1.10.3860.10">
    <property type="entry name" value="Sodium:dicarboxylate symporter"/>
    <property type="match status" value="1"/>
</dbReference>
<feature type="transmembrane region" description="Helical" evidence="8">
    <location>
        <begin position="214"/>
        <end position="236"/>
    </location>
</feature>
<comment type="caution">
    <text evidence="9">The sequence shown here is derived from an EMBL/GenBank/DDBJ whole genome shotgun (WGS) entry which is preliminary data.</text>
</comment>
<dbReference type="PANTHER" id="PTHR11958:SF63">
    <property type="entry name" value="AMINO ACID TRANSPORTER"/>
    <property type="match status" value="1"/>
</dbReference>
<dbReference type="PRINTS" id="PR00173">
    <property type="entry name" value="EDTRNSPORT"/>
</dbReference>
<gene>
    <name evidence="9" type="ORF">ACFQY0_18895</name>
</gene>
<dbReference type="Pfam" id="PF00375">
    <property type="entry name" value="SDF"/>
    <property type="match status" value="1"/>
</dbReference>
<keyword evidence="3 8" id="KW-0812">Transmembrane</keyword>
<dbReference type="InterPro" id="IPR050746">
    <property type="entry name" value="DAACS"/>
</dbReference>
<feature type="transmembrane region" description="Helical" evidence="8">
    <location>
        <begin position="175"/>
        <end position="194"/>
    </location>
</feature>
<evidence type="ECO:0000256" key="1">
    <source>
        <dbReference type="ARBA" id="ARBA00004141"/>
    </source>
</evidence>
<name>A0ABW2LD59_9BACT</name>
<evidence type="ECO:0000313" key="9">
    <source>
        <dbReference type="EMBL" id="MFC7339268.1"/>
    </source>
</evidence>
<dbReference type="InterPro" id="IPR036458">
    <property type="entry name" value="Na:dicarbo_symporter_sf"/>
</dbReference>
<sequence length="443" mass="47362">MKRLALHWQILFALVLATLTGIVFRSLFHGVAEEGTLVARALSFSQFVGDLFMQALKMIIVPLIVTSVISGIASLQGVKGFGRLGAKTFGFYAMSSLLAVVTGLVLVNLIEPGLVDGQPNEVIRKVFDAKQAAASDADLEKVASANMKEPKDFLDTIKMMVPENIFAAATNNGQMLGVIVFSLLFAIGITRLPAEEMRTLKEFFQAGNDVMITITKWIMAISPIGVYALMFPVIFQNGPDVFAEMAKYFATVLLALGFHMFVTMPLILTFVAKVNPWAHLRAMREALLLGFSTASSSGTLPVTMRCVQDHAGVSKRTSSFTLPLGATVNMDGTALYECVAVVFVAQVLNYQLGFGEQFMIVTAALLTSIGVAGIPSASLVAILLILKNSGIPDAQAATAVVALLSVDRILDMVRTAVNIFGDSCAAVVIAKSEGEKVLEDVPA</sequence>
<keyword evidence="4" id="KW-0769">Symport</keyword>
<evidence type="ECO:0000256" key="3">
    <source>
        <dbReference type="ARBA" id="ARBA00022692"/>
    </source>
</evidence>
<dbReference type="PANTHER" id="PTHR11958">
    <property type="entry name" value="SODIUM/DICARBOXYLATE SYMPORTER-RELATED"/>
    <property type="match status" value="1"/>
</dbReference>
<feature type="transmembrane region" description="Helical" evidence="8">
    <location>
        <begin position="334"/>
        <end position="352"/>
    </location>
</feature>
<keyword evidence="6 8" id="KW-0472">Membrane</keyword>
<keyword evidence="2" id="KW-0813">Transport</keyword>
<evidence type="ECO:0000256" key="7">
    <source>
        <dbReference type="ARBA" id="ARBA00023180"/>
    </source>
</evidence>
<feature type="transmembrane region" description="Helical" evidence="8">
    <location>
        <begin position="358"/>
        <end position="386"/>
    </location>
</feature>
<keyword evidence="7" id="KW-0325">Glycoprotein</keyword>
<feature type="transmembrane region" description="Helical" evidence="8">
    <location>
        <begin position="55"/>
        <end position="77"/>
    </location>
</feature>
<accession>A0ABW2LD59</accession>
<protein>
    <submittedName>
        <fullName evidence="9">Dicarboxylate/amino acid:cation symporter</fullName>
    </submittedName>
</protein>